<dbReference type="Proteomes" id="UP000438914">
    <property type="component" value="Unassembled WGS sequence"/>
</dbReference>
<sequence length="455" mass="52253">MKVSFENPDKINGLLTITVEEDDYKNDVEKELKEYRKRANIPGFRPGKAPMGMIKRQFEPSAKMDAINKVLNDELQKYIADNKIQMLGEPLASDKQEPQDLEKPAPYTFMFDIAVAPEFNIELSDKDTVDYYEITVDDALVDKQVDMFANRLGGYVDVEDYQENDMLKGDIRELDDKGNTKEGGLTIEGAVLMPNYLKNDDQKKLFEGAKKGDIITFNPSKAYDGNEVQISSLLKIEKDQVANYQGDFSFQITGIQRFQKHAVDQELFDQTFGKDAVKDEKEFRSKIAEGLKEQLVRDSDYKFLLDVRKYAEDKIGQLTYPDALLKRVMKQGSKEKDEKKLNEMIDKNYEASLKELNWSLIRNKLSEQTGIKVNDDDVKEAARETARIQFAQYGMSNVPEEYINNYADELLKKRENAQGFVDRAIDVKLSDALKKVVKLNKKEISLDDFNKMMGE</sequence>
<dbReference type="InterPro" id="IPR027304">
    <property type="entry name" value="Trigger_fact/SurA_dom_sf"/>
</dbReference>
<dbReference type="GO" id="GO:0051083">
    <property type="term" value="P:'de novo' cotranslational protein folding"/>
    <property type="evidence" value="ECO:0007669"/>
    <property type="project" value="TreeGrafter"/>
</dbReference>
<dbReference type="PANTHER" id="PTHR30560">
    <property type="entry name" value="TRIGGER FACTOR CHAPERONE AND PEPTIDYL-PROLYL CIS/TRANS ISOMERASE"/>
    <property type="match status" value="1"/>
</dbReference>
<evidence type="ECO:0000313" key="2">
    <source>
        <dbReference type="EMBL" id="MST85888.1"/>
    </source>
</evidence>
<dbReference type="GO" id="GO:0015031">
    <property type="term" value="P:protein transport"/>
    <property type="evidence" value="ECO:0007669"/>
    <property type="project" value="InterPro"/>
</dbReference>
<comment type="caution">
    <text evidence="2">The sequence shown here is derived from an EMBL/GenBank/DDBJ whole genome shotgun (WGS) entry which is preliminary data.</text>
</comment>
<evidence type="ECO:0000313" key="3">
    <source>
        <dbReference type="Proteomes" id="UP000438914"/>
    </source>
</evidence>
<dbReference type="RefSeq" id="WP_154535488.1">
    <property type="nucleotide sequence ID" value="NZ_VUNG01000060.1"/>
</dbReference>
<proteinExistence type="predicted"/>
<name>A0A7K0KJ08_9BACT</name>
<evidence type="ECO:0000259" key="1">
    <source>
        <dbReference type="Pfam" id="PF05697"/>
    </source>
</evidence>
<dbReference type="PIRSF" id="PIRSF003095">
    <property type="entry name" value="Trigger_factor"/>
    <property type="match status" value="1"/>
</dbReference>
<dbReference type="SUPFAM" id="SSF109998">
    <property type="entry name" value="Triger factor/SurA peptide-binding domain-like"/>
    <property type="match status" value="1"/>
</dbReference>
<dbReference type="InterPro" id="IPR008881">
    <property type="entry name" value="Trigger_fac_ribosome-bd_bac"/>
</dbReference>
<dbReference type="Pfam" id="PF05697">
    <property type="entry name" value="Trigger_N"/>
    <property type="match status" value="1"/>
</dbReference>
<dbReference type="Gene3D" id="3.30.70.1050">
    <property type="entry name" value="Trigger factor ribosome-binding domain"/>
    <property type="match status" value="1"/>
</dbReference>
<dbReference type="PANTHER" id="PTHR30560:SF3">
    <property type="entry name" value="TRIGGER FACTOR-LIKE PROTEIN TIG, CHLOROPLASTIC"/>
    <property type="match status" value="1"/>
</dbReference>
<dbReference type="EMBL" id="VUNG01000060">
    <property type="protein sequence ID" value="MST85888.1"/>
    <property type="molecule type" value="Genomic_DNA"/>
</dbReference>
<organism evidence="2 3">
    <name type="scientific">Hallella mizrahii</name>
    <dbReference type="NCBI Taxonomy" id="2606637"/>
    <lineage>
        <taxon>Bacteria</taxon>
        <taxon>Pseudomonadati</taxon>
        <taxon>Bacteroidota</taxon>
        <taxon>Bacteroidia</taxon>
        <taxon>Bacteroidales</taxon>
        <taxon>Prevotellaceae</taxon>
        <taxon>Hallella</taxon>
    </lineage>
</organism>
<keyword evidence="3" id="KW-1185">Reference proteome</keyword>
<dbReference type="InterPro" id="IPR005215">
    <property type="entry name" value="Trig_fac"/>
</dbReference>
<dbReference type="GO" id="GO:0044183">
    <property type="term" value="F:protein folding chaperone"/>
    <property type="evidence" value="ECO:0007669"/>
    <property type="project" value="TreeGrafter"/>
</dbReference>
<dbReference type="SUPFAM" id="SSF102735">
    <property type="entry name" value="Trigger factor ribosome-binding domain"/>
    <property type="match status" value="1"/>
</dbReference>
<dbReference type="GO" id="GO:0003755">
    <property type="term" value="F:peptidyl-prolyl cis-trans isomerase activity"/>
    <property type="evidence" value="ECO:0007669"/>
    <property type="project" value="UniProtKB-EC"/>
</dbReference>
<dbReference type="GO" id="GO:0043335">
    <property type="term" value="P:protein unfolding"/>
    <property type="evidence" value="ECO:0007669"/>
    <property type="project" value="TreeGrafter"/>
</dbReference>
<dbReference type="GO" id="GO:0043022">
    <property type="term" value="F:ribosome binding"/>
    <property type="evidence" value="ECO:0007669"/>
    <property type="project" value="TreeGrafter"/>
</dbReference>
<dbReference type="EC" id="5.2.1.8" evidence="2"/>
<gene>
    <name evidence="2" type="primary">tig</name>
    <name evidence="2" type="ORF">FYJ73_14640</name>
</gene>
<reference evidence="2 3" key="1">
    <citation type="submission" date="2019-08" db="EMBL/GenBank/DDBJ databases">
        <title>In-depth cultivation of the pig gut microbiome towards novel bacterial diversity and tailored functional studies.</title>
        <authorList>
            <person name="Wylensek D."/>
            <person name="Hitch T.C.A."/>
            <person name="Clavel T."/>
        </authorList>
    </citation>
    <scope>NUCLEOTIDE SEQUENCE [LARGE SCALE GENOMIC DNA]</scope>
    <source>
        <strain evidence="2 3">LKV-178-WT-2A</strain>
    </source>
</reference>
<accession>A0A7K0KJ08</accession>
<dbReference type="Gene3D" id="1.10.3120.10">
    <property type="entry name" value="Trigger factor, C-terminal domain"/>
    <property type="match status" value="1"/>
</dbReference>
<protein>
    <submittedName>
        <fullName evidence="2">Trigger factor</fullName>
        <ecNumber evidence="2">5.2.1.8</ecNumber>
    </submittedName>
</protein>
<keyword evidence="2" id="KW-0413">Isomerase</keyword>
<dbReference type="InterPro" id="IPR036611">
    <property type="entry name" value="Trigger_fac_ribosome-bd_sf"/>
</dbReference>
<dbReference type="AlphaFoldDB" id="A0A7K0KJ08"/>
<dbReference type="NCBIfam" id="TIGR00115">
    <property type="entry name" value="tig"/>
    <property type="match status" value="1"/>
</dbReference>
<feature type="domain" description="Trigger factor ribosome-binding bacterial" evidence="1">
    <location>
        <begin position="1"/>
        <end position="146"/>
    </location>
</feature>
<dbReference type="InterPro" id="IPR037041">
    <property type="entry name" value="Trigger_fac_C_sf"/>
</dbReference>